<dbReference type="SUPFAM" id="SSF53756">
    <property type="entry name" value="UDP-Glycosyltransferase/glycogen phosphorylase"/>
    <property type="match status" value="1"/>
</dbReference>
<sequence length="244" mass="26219">MVAPVAQAVPPTKSGSVETVTALLTDGLVARGHEVTLFATSHSKTTATLHATQARGYHEDPTLWPWELCELFNLAAAVERAESFDLIHYQAEYTPIALAFSRLISTPLLQTLHHAPSATEVQLWSKYPEAPFVAVSNAQAARMVGLRVAATIHHAIDTDQLGFKATAEDYLLFLGRFTEGKGVLQAIEVASRTGQRLVLAGAENDYYREVVSPHIDGDNVVYAGEVGGAEKGALLGGARALLYP</sequence>
<feature type="non-terminal residue" evidence="2">
    <location>
        <position position="244"/>
    </location>
</feature>
<dbReference type="Gene3D" id="3.40.50.2000">
    <property type="entry name" value="Glycogen Phosphorylase B"/>
    <property type="match status" value="2"/>
</dbReference>
<dbReference type="Pfam" id="PF13439">
    <property type="entry name" value="Glyco_transf_4"/>
    <property type="match status" value="1"/>
</dbReference>
<evidence type="ECO:0000313" key="2">
    <source>
        <dbReference type="EMBL" id="SVA65818.1"/>
    </source>
</evidence>
<protein>
    <recommendedName>
        <fullName evidence="1">Glycosyltransferase subfamily 4-like N-terminal domain-containing protein</fullName>
    </recommendedName>
</protein>
<accession>A0A381XM60</accession>
<dbReference type="InterPro" id="IPR028098">
    <property type="entry name" value="Glyco_trans_4-like_N"/>
</dbReference>
<evidence type="ECO:0000259" key="1">
    <source>
        <dbReference type="Pfam" id="PF13439"/>
    </source>
</evidence>
<reference evidence="2" key="1">
    <citation type="submission" date="2018-05" db="EMBL/GenBank/DDBJ databases">
        <authorList>
            <person name="Lanie J.A."/>
            <person name="Ng W.-L."/>
            <person name="Kazmierczak K.M."/>
            <person name="Andrzejewski T.M."/>
            <person name="Davidsen T.M."/>
            <person name="Wayne K.J."/>
            <person name="Tettelin H."/>
            <person name="Glass J.I."/>
            <person name="Rusch D."/>
            <person name="Podicherti R."/>
            <person name="Tsui H.-C.T."/>
            <person name="Winkler M.E."/>
        </authorList>
    </citation>
    <scope>NUCLEOTIDE SEQUENCE</scope>
</reference>
<gene>
    <name evidence="2" type="ORF">METZ01_LOCUS118672</name>
</gene>
<dbReference type="EMBL" id="UINC01015668">
    <property type="protein sequence ID" value="SVA65818.1"/>
    <property type="molecule type" value="Genomic_DNA"/>
</dbReference>
<name>A0A381XM60_9ZZZZ</name>
<dbReference type="AlphaFoldDB" id="A0A381XM60"/>
<proteinExistence type="predicted"/>
<feature type="domain" description="Glycosyltransferase subfamily 4-like N-terminal" evidence="1">
    <location>
        <begin position="17"/>
        <end position="160"/>
    </location>
</feature>
<organism evidence="2">
    <name type="scientific">marine metagenome</name>
    <dbReference type="NCBI Taxonomy" id="408172"/>
    <lineage>
        <taxon>unclassified sequences</taxon>
        <taxon>metagenomes</taxon>
        <taxon>ecological metagenomes</taxon>
    </lineage>
</organism>